<keyword evidence="9" id="KW-1185">Reference proteome</keyword>
<evidence type="ECO:0000256" key="4">
    <source>
        <dbReference type="ARBA" id="ARBA00022679"/>
    </source>
</evidence>
<dbReference type="GO" id="GO:0004021">
    <property type="term" value="F:L-alanine:2-oxoglutarate aminotransferase activity"/>
    <property type="evidence" value="ECO:0007669"/>
    <property type="project" value="UniProtKB-EC"/>
</dbReference>
<keyword evidence="4 8" id="KW-0808">Transferase</keyword>
<reference evidence="8 9" key="1">
    <citation type="submission" date="2019-07" db="EMBL/GenBank/DDBJ databases">
        <title>Genome sequencing of 100 strains of the haloalkaliphilic chemolithoautotrophic sulfur-oxidizing bacterium Thioalkalivibrio.</title>
        <authorList>
            <person name="Muyzer G."/>
        </authorList>
    </citation>
    <scope>NUCLEOTIDE SEQUENCE [LARGE SCALE GENOMIC DNA]</scope>
    <source>
        <strain evidence="8 9">ASO4-4</strain>
    </source>
</reference>
<evidence type="ECO:0000313" key="8">
    <source>
        <dbReference type="EMBL" id="TWI74320.1"/>
    </source>
</evidence>
<comment type="cofactor">
    <cofactor evidence="1">
        <name>pyridoxal 5'-phosphate</name>
        <dbReference type="ChEBI" id="CHEBI:597326"/>
    </cofactor>
</comment>
<dbReference type="InterPro" id="IPR015422">
    <property type="entry name" value="PyrdxlP-dep_Trfase_small"/>
</dbReference>
<dbReference type="EMBL" id="VLLC01000005">
    <property type="protein sequence ID" value="TWI74320.1"/>
    <property type="molecule type" value="Genomic_DNA"/>
</dbReference>
<dbReference type="Pfam" id="PF00155">
    <property type="entry name" value="Aminotran_1_2"/>
    <property type="match status" value="1"/>
</dbReference>
<dbReference type="InterPro" id="IPR051926">
    <property type="entry name" value="Ala_Aminotransferase"/>
</dbReference>
<evidence type="ECO:0000259" key="7">
    <source>
        <dbReference type="Pfam" id="PF00155"/>
    </source>
</evidence>
<evidence type="ECO:0000256" key="2">
    <source>
        <dbReference type="ARBA" id="ARBA00007441"/>
    </source>
</evidence>
<dbReference type="Gene3D" id="3.40.640.10">
    <property type="entry name" value="Type I PLP-dependent aspartate aminotransferase-like (Major domain)"/>
    <property type="match status" value="1"/>
</dbReference>
<dbReference type="SUPFAM" id="SSF53383">
    <property type="entry name" value="PLP-dependent transferases"/>
    <property type="match status" value="1"/>
</dbReference>
<organism evidence="8 9">
    <name type="scientific">Desulfobotulus alkaliphilus</name>
    <dbReference type="NCBI Taxonomy" id="622671"/>
    <lineage>
        <taxon>Bacteria</taxon>
        <taxon>Pseudomonadati</taxon>
        <taxon>Thermodesulfobacteriota</taxon>
        <taxon>Desulfobacteria</taxon>
        <taxon>Desulfobacterales</taxon>
        <taxon>Desulfobacteraceae</taxon>
        <taxon>Desulfobotulus</taxon>
    </lineage>
</organism>
<evidence type="ECO:0000256" key="6">
    <source>
        <dbReference type="ARBA" id="ARBA00026106"/>
    </source>
</evidence>
<dbReference type="AlphaFoldDB" id="A0A562S115"/>
<proteinExistence type="inferred from homology"/>
<dbReference type="Proteomes" id="UP000318307">
    <property type="component" value="Unassembled WGS sequence"/>
</dbReference>
<accession>A0A562S115</accession>
<evidence type="ECO:0000256" key="1">
    <source>
        <dbReference type="ARBA" id="ARBA00001933"/>
    </source>
</evidence>
<dbReference type="GO" id="GO:0030170">
    <property type="term" value="F:pyridoxal phosphate binding"/>
    <property type="evidence" value="ECO:0007669"/>
    <property type="project" value="InterPro"/>
</dbReference>
<dbReference type="RefSeq" id="WP_144682804.1">
    <property type="nucleotide sequence ID" value="NZ_VLLC01000005.1"/>
</dbReference>
<sequence>MRRDIVHVGSGKLTYEIREIVAVAHELRQMGVEITWENIGDPIQKGEKVPQWIKDIVHDLTKDDVTYGYVATPGVEETREFLAAQVNARGGYQICAKDILFFNGLGDAVAKIFGFLKREARVIGPSPAYSTHSSAEAAHSGYEHLTYELDPSNGWMPDLVDLENKVKYNDSIAGILLINPDNPTGAVYPREILEKIVDIAYRYDLFVICDEIYAHIVYNGSETCHLSEVIRDVPGMALRGISKEYPWPGSRCGWIEVFNQDRFPMFATYIKTIRDAKMLEVCSTSLPQFSIPLVMGDPRYKDHLATRAKTFEMRANEAYDALKDVKGISLVPAHGAFYMTVLFDEGVLNAGQTLPIENPEVKAYVEEKVKNVEVDKRFVYYLLGATGICVVPLTGFCCKKQGFRFTLLETDDVKRPWIWKTLRESIEHYIASA</sequence>
<evidence type="ECO:0000256" key="5">
    <source>
        <dbReference type="ARBA" id="ARBA00022898"/>
    </source>
</evidence>
<dbReference type="InterPro" id="IPR015421">
    <property type="entry name" value="PyrdxlP-dep_Trfase_major"/>
</dbReference>
<comment type="caution">
    <text evidence="8">The sequence shown here is derived from an EMBL/GenBank/DDBJ whole genome shotgun (WGS) entry which is preliminary data.</text>
</comment>
<dbReference type="InterPro" id="IPR004839">
    <property type="entry name" value="Aminotransferase_I/II_large"/>
</dbReference>
<dbReference type="InterPro" id="IPR015424">
    <property type="entry name" value="PyrdxlP-dep_Trfase"/>
</dbReference>
<evidence type="ECO:0000256" key="3">
    <source>
        <dbReference type="ARBA" id="ARBA00022576"/>
    </source>
</evidence>
<dbReference type="NCBIfam" id="NF005334">
    <property type="entry name" value="PRK06855.1"/>
    <property type="match status" value="1"/>
</dbReference>
<name>A0A562S115_9BACT</name>
<dbReference type="PANTHER" id="PTHR43488:SF2">
    <property type="entry name" value="GLUTAMATE-PYRUVATE AMINOTRANSFERASE ALAA"/>
    <property type="match status" value="1"/>
</dbReference>
<dbReference type="CDD" id="cd00609">
    <property type="entry name" value="AAT_like"/>
    <property type="match status" value="1"/>
</dbReference>
<evidence type="ECO:0000313" key="9">
    <source>
        <dbReference type="Proteomes" id="UP000318307"/>
    </source>
</evidence>
<comment type="similarity">
    <text evidence="2">Belongs to the class-I pyridoxal-phosphate-dependent aminotransferase family.</text>
</comment>
<keyword evidence="5" id="KW-0663">Pyridoxal phosphate</keyword>
<dbReference type="Gene3D" id="3.90.1150.10">
    <property type="entry name" value="Aspartate Aminotransferase, domain 1"/>
    <property type="match status" value="1"/>
</dbReference>
<feature type="domain" description="Aminotransferase class I/classII large" evidence="7">
    <location>
        <begin position="48"/>
        <end position="414"/>
    </location>
</feature>
<gene>
    <name evidence="8" type="ORF">LZ24_00923</name>
</gene>
<protein>
    <recommendedName>
        <fullName evidence="6">alanine transaminase</fullName>
        <ecNumber evidence="6">2.6.1.2</ecNumber>
    </recommendedName>
</protein>
<dbReference type="PANTHER" id="PTHR43488">
    <property type="entry name" value="GLUTAMATE-PYRUVATE AMINOTRANSFERASE ALAA"/>
    <property type="match status" value="1"/>
</dbReference>
<dbReference type="EC" id="2.6.1.2" evidence="6"/>
<dbReference type="OrthoDB" id="9804474at2"/>
<keyword evidence="3 8" id="KW-0032">Aminotransferase</keyword>